<dbReference type="GeneID" id="20236903"/>
<dbReference type="RefSeq" id="XP_009044281.1">
    <property type="nucleotide sequence ID" value="XM_009046033.1"/>
</dbReference>
<organism evidence="3 4">
    <name type="scientific">Lottia gigantea</name>
    <name type="common">Giant owl limpet</name>
    <dbReference type="NCBI Taxonomy" id="225164"/>
    <lineage>
        <taxon>Eukaryota</taxon>
        <taxon>Metazoa</taxon>
        <taxon>Spiralia</taxon>
        <taxon>Lophotrochozoa</taxon>
        <taxon>Mollusca</taxon>
        <taxon>Gastropoda</taxon>
        <taxon>Patellogastropoda</taxon>
        <taxon>Lottioidea</taxon>
        <taxon>Lottiidae</taxon>
        <taxon>Lottia</taxon>
    </lineage>
</organism>
<feature type="region of interest" description="Disordered" evidence="2">
    <location>
        <begin position="1"/>
        <end position="76"/>
    </location>
</feature>
<evidence type="ECO:0000256" key="2">
    <source>
        <dbReference type="SAM" id="MobiDB-lite"/>
    </source>
</evidence>
<evidence type="ECO:0000313" key="3">
    <source>
        <dbReference type="EMBL" id="ESP04772.1"/>
    </source>
</evidence>
<evidence type="ECO:0000256" key="1">
    <source>
        <dbReference type="SAM" id="Coils"/>
    </source>
</evidence>
<dbReference type="HOGENOM" id="CLU_1322229_0_0_1"/>
<accession>V4BFU6</accession>
<dbReference type="KEGG" id="lgi:LOTGIDRAFT_155994"/>
<reference evidence="3 4" key="1">
    <citation type="journal article" date="2013" name="Nature">
        <title>Insights into bilaterian evolution from three spiralian genomes.</title>
        <authorList>
            <person name="Simakov O."/>
            <person name="Marletaz F."/>
            <person name="Cho S.J."/>
            <person name="Edsinger-Gonzales E."/>
            <person name="Havlak P."/>
            <person name="Hellsten U."/>
            <person name="Kuo D.H."/>
            <person name="Larsson T."/>
            <person name="Lv J."/>
            <person name="Arendt D."/>
            <person name="Savage R."/>
            <person name="Osoegawa K."/>
            <person name="de Jong P."/>
            <person name="Grimwood J."/>
            <person name="Chapman J.A."/>
            <person name="Shapiro H."/>
            <person name="Aerts A."/>
            <person name="Otillar R.P."/>
            <person name="Terry A.Y."/>
            <person name="Boore J.L."/>
            <person name="Grigoriev I.V."/>
            <person name="Lindberg D.R."/>
            <person name="Seaver E.C."/>
            <person name="Weisblat D.A."/>
            <person name="Putnam N.H."/>
            <person name="Rokhsar D.S."/>
        </authorList>
    </citation>
    <scope>NUCLEOTIDE SEQUENCE [LARGE SCALE GENOMIC DNA]</scope>
</reference>
<dbReference type="CTD" id="20236903"/>
<gene>
    <name evidence="3" type="ORF">LOTGIDRAFT_155994</name>
</gene>
<feature type="compositionally biased region" description="Low complexity" evidence="2">
    <location>
        <begin position="21"/>
        <end position="31"/>
    </location>
</feature>
<sequence>MNTSSDLSSKSEGETATKARSSSINSPERSSLTLSSPRIPGRDQSGANPMPVNDKRPYVARDKHKQSTDTTNHKADLKIEKGCLMSATNGDEVRLPKPPKAEVGQDAGVRRSECFRNYLHTSANEIQRCQASLQKSLHNKTLNVAYIKYLEKNQEALNKAIDNFEKRKTNVNRQLRDEERVSSRTSKMKFLHRLSKMFIKNREIKSHN</sequence>
<name>V4BFU6_LOTGI</name>
<keyword evidence="4" id="KW-1185">Reference proteome</keyword>
<protein>
    <submittedName>
        <fullName evidence="3">Uncharacterized protein</fullName>
    </submittedName>
</protein>
<dbReference type="AlphaFoldDB" id="V4BFU6"/>
<dbReference type="EMBL" id="KB199651">
    <property type="protein sequence ID" value="ESP04772.1"/>
    <property type="molecule type" value="Genomic_DNA"/>
</dbReference>
<evidence type="ECO:0000313" key="4">
    <source>
        <dbReference type="Proteomes" id="UP000030746"/>
    </source>
</evidence>
<feature type="coiled-coil region" evidence="1">
    <location>
        <begin position="147"/>
        <end position="181"/>
    </location>
</feature>
<proteinExistence type="predicted"/>
<keyword evidence="1" id="KW-0175">Coiled coil</keyword>
<dbReference type="Proteomes" id="UP000030746">
    <property type="component" value="Unassembled WGS sequence"/>
</dbReference>
<feature type="compositionally biased region" description="Basic and acidic residues" evidence="2">
    <location>
        <begin position="53"/>
        <end position="76"/>
    </location>
</feature>